<keyword evidence="2" id="KW-0808">Transferase</keyword>
<dbReference type="CDD" id="cd07769">
    <property type="entry name" value="ASKHA_NBD_FGGY_GK"/>
    <property type="match status" value="1"/>
</dbReference>
<dbReference type="EMBL" id="SSSM01000005">
    <property type="protein sequence ID" value="THG29390.1"/>
    <property type="molecule type" value="Genomic_DNA"/>
</dbReference>
<dbReference type="Gene3D" id="3.30.420.40">
    <property type="match status" value="2"/>
</dbReference>
<dbReference type="AlphaFoldDB" id="A0A4S4FGK1"/>
<evidence type="ECO:0000256" key="3">
    <source>
        <dbReference type="ARBA" id="ARBA00022741"/>
    </source>
</evidence>
<evidence type="ECO:0000259" key="6">
    <source>
        <dbReference type="Pfam" id="PF00370"/>
    </source>
</evidence>
<organism evidence="8 9">
    <name type="scientific">Naasia lichenicola</name>
    <dbReference type="NCBI Taxonomy" id="2565933"/>
    <lineage>
        <taxon>Bacteria</taxon>
        <taxon>Bacillati</taxon>
        <taxon>Actinomycetota</taxon>
        <taxon>Actinomycetes</taxon>
        <taxon>Micrococcales</taxon>
        <taxon>Microbacteriaceae</taxon>
        <taxon>Naasia</taxon>
    </lineage>
</organism>
<comment type="caution">
    <text evidence="8">The sequence shown here is derived from an EMBL/GenBank/DDBJ whole genome shotgun (WGS) entry which is preliminary data.</text>
</comment>
<gene>
    <name evidence="8" type="ORF">E6C64_11810</name>
</gene>
<dbReference type="Pfam" id="PF00370">
    <property type="entry name" value="FGGY_N"/>
    <property type="match status" value="1"/>
</dbReference>
<accession>A0A4S4FGK1</accession>
<keyword evidence="4 8" id="KW-0418">Kinase</keyword>
<dbReference type="GO" id="GO:0005829">
    <property type="term" value="C:cytosol"/>
    <property type="evidence" value="ECO:0007669"/>
    <property type="project" value="TreeGrafter"/>
</dbReference>
<keyword evidence="5" id="KW-0067">ATP-binding</keyword>
<evidence type="ECO:0000313" key="9">
    <source>
        <dbReference type="Proteomes" id="UP000309133"/>
    </source>
</evidence>
<proteinExistence type="inferred from homology"/>
<dbReference type="Proteomes" id="UP000309133">
    <property type="component" value="Unassembled WGS sequence"/>
</dbReference>
<evidence type="ECO:0000256" key="1">
    <source>
        <dbReference type="ARBA" id="ARBA00009156"/>
    </source>
</evidence>
<reference evidence="8 9" key="1">
    <citation type="submission" date="2019-04" db="EMBL/GenBank/DDBJ databases">
        <authorList>
            <person name="Jiang L."/>
        </authorList>
    </citation>
    <scope>NUCLEOTIDE SEQUENCE [LARGE SCALE GENOMIC DNA]</scope>
    <source>
        <strain evidence="8 9">YIM 131853</strain>
    </source>
</reference>
<protein>
    <submittedName>
        <fullName evidence="8">Glycerol kinase</fullName>
    </submittedName>
</protein>
<evidence type="ECO:0000256" key="4">
    <source>
        <dbReference type="ARBA" id="ARBA00022777"/>
    </source>
</evidence>
<keyword evidence="9" id="KW-1185">Reference proteome</keyword>
<dbReference type="PANTHER" id="PTHR10196">
    <property type="entry name" value="SUGAR KINASE"/>
    <property type="match status" value="1"/>
</dbReference>
<feature type="domain" description="Carbohydrate kinase FGGY C-terminal" evidence="7">
    <location>
        <begin position="272"/>
        <end position="455"/>
    </location>
</feature>
<keyword evidence="3" id="KW-0547">Nucleotide-binding</keyword>
<evidence type="ECO:0000256" key="2">
    <source>
        <dbReference type="ARBA" id="ARBA00022679"/>
    </source>
</evidence>
<dbReference type="Pfam" id="PF02782">
    <property type="entry name" value="FGGY_C"/>
    <property type="match status" value="1"/>
</dbReference>
<evidence type="ECO:0000313" key="8">
    <source>
        <dbReference type="EMBL" id="THG29390.1"/>
    </source>
</evidence>
<dbReference type="SUPFAM" id="SSF53067">
    <property type="entry name" value="Actin-like ATPase domain"/>
    <property type="match status" value="2"/>
</dbReference>
<dbReference type="InterPro" id="IPR043129">
    <property type="entry name" value="ATPase_NBD"/>
</dbReference>
<evidence type="ECO:0000259" key="7">
    <source>
        <dbReference type="Pfam" id="PF02782"/>
    </source>
</evidence>
<dbReference type="PIRSF" id="PIRSF000538">
    <property type="entry name" value="GlpK"/>
    <property type="match status" value="1"/>
</dbReference>
<comment type="similarity">
    <text evidence="1">Belongs to the FGGY kinase family.</text>
</comment>
<dbReference type="GO" id="GO:0004370">
    <property type="term" value="F:glycerol kinase activity"/>
    <property type="evidence" value="ECO:0007669"/>
    <property type="project" value="TreeGrafter"/>
</dbReference>
<evidence type="ECO:0000256" key="5">
    <source>
        <dbReference type="ARBA" id="ARBA00022840"/>
    </source>
</evidence>
<name>A0A4S4FGK1_9MICO</name>
<dbReference type="InterPro" id="IPR018484">
    <property type="entry name" value="FGGY_N"/>
</dbReference>
<dbReference type="InterPro" id="IPR018485">
    <property type="entry name" value="FGGY_C"/>
</dbReference>
<dbReference type="InterPro" id="IPR000577">
    <property type="entry name" value="Carb_kinase_FGGY"/>
</dbReference>
<dbReference type="GO" id="GO:0019563">
    <property type="term" value="P:glycerol catabolic process"/>
    <property type="evidence" value="ECO:0007669"/>
    <property type="project" value="TreeGrafter"/>
</dbReference>
<sequence>MPAKRWLMAESSVDEITAGGSFGTSPVVVAVDQGTSSTKTLVLDVHGSIVGSLSVPLGQQHPAAGWVEQDANEILDGVRAGLGHARELFGERIAAIGISNQRESALAWDPATGRPVGPMLGWQDRRTADRARALADHSARVRRITGLPLDPMFSALKFGWLLDEVDPDRSRSGAGEILLGTVDSWIVWSLTGEHRIEVGNASRTQLLDIETGGWSAELLDLFGIPAASLPRVAMSDEPTAAIDGLDVPITAVLGDSHAALYGHGARDAGAVKVTYGTGSSIMGLESPDARATASGLVRTIAWGTDGEIRRAFEGNILSTGATLVWLSELLDMTPGDLVELAAGSPDAAIDLVPAFAGLGAPWWDESAVAVLSGFDLGTPRAALARAAVESIPLQIEDVLTSADGSGSRVDTILADGGPTSNDWLVQLQADLSQRTVVRSDVAELSALGAAHLAGVRAGVWTAEAVAALPRASTTFVPQLDADAARDRRARWLAAVGRARNQPALSTPVPSTRPALVTSQPALLRASTNRRNT</sequence>
<dbReference type="GO" id="GO:0005524">
    <property type="term" value="F:ATP binding"/>
    <property type="evidence" value="ECO:0007669"/>
    <property type="project" value="UniProtKB-KW"/>
</dbReference>
<feature type="domain" description="Carbohydrate kinase FGGY N-terminal" evidence="6">
    <location>
        <begin position="28"/>
        <end position="262"/>
    </location>
</feature>
<dbReference type="PANTHER" id="PTHR10196:SF69">
    <property type="entry name" value="GLYCEROL KINASE"/>
    <property type="match status" value="1"/>
</dbReference>